<keyword evidence="2 5" id="KW-0285">Flavoprotein</keyword>
<feature type="compositionally biased region" description="Basic and acidic residues" evidence="8">
    <location>
        <begin position="1"/>
        <end position="10"/>
    </location>
</feature>
<evidence type="ECO:0000256" key="8">
    <source>
        <dbReference type="SAM" id="MobiDB-lite"/>
    </source>
</evidence>
<dbReference type="PANTHER" id="PTHR10851">
    <property type="entry name" value="PYRIDOXINE-5-PHOSPHATE OXIDASE"/>
    <property type="match status" value="1"/>
</dbReference>
<comment type="catalytic activity">
    <reaction evidence="5">
        <text>pyridoxine 5'-phosphate + O2 = pyridoxal 5'-phosphate + H2O2</text>
        <dbReference type="Rhea" id="RHEA:15149"/>
        <dbReference type="ChEBI" id="CHEBI:15379"/>
        <dbReference type="ChEBI" id="CHEBI:16240"/>
        <dbReference type="ChEBI" id="CHEBI:58589"/>
        <dbReference type="ChEBI" id="CHEBI:597326"/>
        <dbReference type="EC" id="1.4.3.5"/>
    </reaction>
</comment>
<comment type="subunit">
    <text evidence="5">Homodimer.</text>
</comment>
<comment type="function">
    <text evidence="5">Catalyzes the oxidation of either pyridoxine 5'-phosphate (PNP) or pyridoxamine 5'-phosphate (PMP) into pyridoxal 5'-phosphate (PLP).</text>
</comment>
<feature type="binding site" evidence="6">
    <location>
        <begin position="7"/>
        <end position="10"/>
    </location>
    <ligand>
        <name>substrate</name>
    </ligand>
</feature>
<dbReference type="PIRSF" id="PIRSF000190">
    <property type="entry name" value="Pyd_amn-ph_oxd"/>
    <property type="match status" value="1"/>
</dbReference>
<organism evidence="11 12">
    <name type="scientific">Natronospirillum operosum</name>
    <dbReference type="NCBI Taxonomy" id="2759953"/>
    <lineage>
        <taxon>Bacteria</taxon>
        <taxon>Pseudomonadati</taxon>
        <taxon>Pseudomonadota</taxon>
        <taxon>Gammaproteobacteria</taxon>
        <taxon>Oceanospirillales</taxon>
        <taxon>Natronospirillaceae</taxon>
        <taxon>Natronospirillum</taxon>
    </lineage>
</organism>
<sequence>MNLQDLRREYSQGTLDSGDLDPSPFKQFNQWLEQAQQAGFSPDASAMVVATVGDDGQPSQRMVLLKQLDERGFVFFTNLESRKAREIQHNPRTSLHFPWHPMERQVIVYGQAESLSVDDARRYFQSRPRASQIAAWASQQSRKVASRAALEQAVADIEARYPGEEPLPLPEFWGGFRVVPQQIEFWQGRRNRLHDRLVYTRQDNDAWQIERLQP</sequence>
<evidence type="ECO:0000256" key="7">
    <source>
        <dbReference type="PIRSR" id="PIRSR000190-2"/>
    </source>
</evidence>
<reference evidence="11 12" key="1">
    <citation type="submission" date="2019-04" db="EMBL/GenBank/DDBJ databases">
        <title>Natronospirillum operosus gen. nov., sp. nov., a haloalkaliphilic satellite isolated from decaying biomass of laboratory culture of cyanobacterium Geitlerinema sp. and proposal of Natronospirillaceae fam. nov. and Saccharospirillaceae fam. nov.</title>
        <authorList>
            <person name="Kevbrin V."/>
            <person name="Boltyanskaya Y."/>
            <person name="Koziaeva V."/>
            <person name="Grouzdev D.S."/>
            <person name="Park M."/>
            <person name="Cho J."/>
        </authorList>
    </citation>
    <scope>NUCLEOTIDE SEQUENCE [LARGE SCALE GENOMIC DNA]</scope>
    <source>
        <strain evidence="11 12">G-116</strain>
    </source>
</reference>
<dbReference type="UniPathway" id="UPA01068">
    <property type="reaction ID" value="UER00304"/>
</dbReference>
<evidence type="ECO:0000256" key="1">
    <source>
        <dbReference type="ARBA" id="ARBA00007301"/>
    </source>
</evidence>
<dbReference type="HAMAP" id="MF_01629">
    <property type="entry name" value="PdxH"/>
    <property type="match status" value="1"/>
</dbReference>
<dbReference type="GO" id="GO:0004733">
    <property type="term" value="F:pyridoxamine phosphate oxidase activity"/>
    <property type="evidence" value="ECO:0007669"/>
    <property type="project" value="UniProtKB-UniRule"/>
</dbReference>
<comment type="pathway">
    <text evidence="5">Cofactor metabolism; pyridoxal 5'-phosphate salvage; pyridoxal 5'-phosphate from pyridoxine 5'-phosphate: step 1/1.</text>
</comment>
<evidence type="ECO:0000259" key="9">
    <source>
        <dbReference type="Pfam" id="PF01243"/>
    </source>
</evidence>
<comment type="catalytic activity">
    <reaction evidence="5">
        <text>pyridoxamine 5'-phosphate + O2 + H2O = pyridoxal 5'-phosphate + H2O2 + NH4(+)</text>
        <dbReference type="Rhea" id="RHEA:15817"/>
        <dbReference type="ChEBI" id="CHEBI:15377"/>
        <dbReference type="ChEBI" id="CHEBI:15379"/>
        <dbReference type="ChEBI" id="CHEBI:16240"/>
        <dbReference type="ChEBI" id="CHEBI:28938"/>
        <dbReference type="ChEBI" id="CHEBI:58451"/>
        <dbReference type="ChEBI" id="CHEBI:597326"/>
        <dbReference type="EC" id="1.4.3.5"/>
    </reaction>
</comment>
<comment type="cofactor">
    <cofactor evidence="5 7">
        <name>FMN</name>
        <dbReference type="ChEBI" id="CHEBI:58210"/>
    </cofactor>
    <text evidence="5 7">Binds 1 FMN per subunit.</text>
</comment>
<feature type="binding site" evidence="5 7">
    <location>
        <begin position="61"/>
        <end position="66"/>
    </location>
    <ligand>
        <name>FMN</name>
        <dbReference type="ChEBI" id="CHEBI:58210"/>
    </ligand>
</feature>
<dbReference type="SUPFAM" id="SSF50475">
    <property type="entry name" value="FMN-binding split barrel"/>
    <property type="match status" value="1"/>
</dbReference>
<feature type="binding site" evidence="5 6">
    <location>
        <position position="66"/>
    </location>
    <ligand>
        <name>substrate</name>
    </ligand>
</feature>
<evidence type="ECO:0000259" key="10">
    <source>
        <dbReference type="Pfam" id="PF10590"/>
    </source>
</evidence>
<evidence type="ECO:0000313" key="12">
    <source>
        <dbReference type="Proteomes" id="UP000297475"/>
    </source>
</evidence>
<feature type="binding site" evidence="5 7">
    <location>
        <position position="196"/>
    </location>
    <ligand>
        <name>FMN</name>
        <dbReference type="ChEBI" id="CHEBI:58210"/>
    </ligand>
</feature>
<comment type="pathway">
    <text evidence="5">Cofactor metabolism; pyridoxal 5'-phosphate salvage; pyridoxal 5'-phosphate from pyridoxamine 5'-phosphate: step 1/1.</text>
</comment>
<keyword evidence="3 5" id="KW-0288">FMN</keyword>
<proteinExistence type="inferred from homology"/>
<dbReference type="GO" id="GO:0008615">
    <property type="term" value="P:pyridoxine biosynthetic process"/>
    <property type="evidence" value="ECO:0007669"/>
    <property type="project" value="UniProtKB-KW"/>
</dbReference>
<feature type="binding site" evidence="5 6">
    <location>
        <position position="123"/>
    </location>
    <ligand>
        <name>substrate</name>
    </ligand>
</feature>
<dbReference type="InterPro" id="IPR019740">
    <property type="entry name" value="Pyridox_Oxase_CS"/>
</dbReference>
<dbReference type="Pfam" id="PF10590">
    <property type="entry name" value="PNP_phzG_C"/>
    <property type="match status" value="1"/>
</dbReference>
<feature type="binding site" evidence="5 7">
    <location>
        <begin position="76"/>
        <end position="77"/>
    </location>
    <ligand>
        <name>FMN</name>
        <dbReference type="ChEBI" id="CHEBI:58210"/>
    </ligand>
</feature>
<keyword evidence="5" id="KW-0664">Pyridoxine biosynthesis</keyword>
<feature type="binding site" evidence="5 6">
    <location>
        <position position="127"/>
    </location>
    <ligand>
        <name>substrate</name>
    </ligand>
</feature>
<evidence type="ECO:0000256" key="4">
    <source>
        <dbReference type="ARBA" id="ARBA00023002"/>
    </source>
</evidence>
<feature type="binding site" evidence="5 7">
    <location>
        <position position="186"/>
    </location>
    <ligand>
        <name>FMN</name>
        <dbReference type="ChEBI" id="CHEBI:58210"/>
    </ligand>
</feature>
<keyword evidence="12" id="KW-1185">Reference proteome</keyword>
<dbReference type="EMBL" id="SRMF01000004">
    <property type="protein sequence ID" value="TGG92968.1"/>
    <property type="molecule type" value="Genomic_DNA"/>
</dbReference>
<dbReference type="AlphaFoldDB" id="A0A4Z0WF95"/>
<feature type="binding site" evidence="5 7">
    <location>
        <position position="82"/>
    </location>
    <ligand>
        <name>FMN</name>
        <dbReference type="ChEBI" id="CHEBI:58210"/>
    </ligand>
</feature>
<feature type="region of interest" description="Disordered" evidence="8">
    <location>
        <begin position="1"/>
        <end position="22"/>
    </location>
</feature>
<feature type="binding site" evidence="5 7">
    <location>
        <begin position="140"/>
        <end position="141"/>
    </location>
    <ligand>
        <name>FMN</name>
        <dbReference type="ChEBI" id="CHEBI:58210"/>
    </ligand>
</feature>
<keyword evidence="4 5" id="KW-0560">Oxidoreductase</keyword>
<dbReference type="PROSITE" id="PS01064">
    <property type="entry name" value="PYRIDOX_OXIDASE"/>
    <property type="match status" value="1"/>
</dbReference>
<dbReference type="OrthoDB" id="9780392at2"/>
<gene>
    <name evidence="5 11" type="primary">pdxH</name>
    <name evidence="11" type="ORF">E4656_11620</name>
</gene>
<feature type="binding site" evidence="5 6">
    <location>
        <position position="131"/>
    </location>
    <ligand>
        <name>substrate</name>
    </ligand>
</feature>
<accession>A0A4Z0WF95</accession>
<feature type="binding site" evidence="5 7">
    <location>
        <position position="105"/>
    </location>
    <ligand>
        <name>FMN</name>
        <dbReference type="ChEBI" id="CHEBI:58210"/>
    </ligand>
</feature>
<dbReference type="InterPro" id="IPR019576">
    <property type="entry name" value="Pyridoxamine_oxidase_dimer_C"/>
</dbReference>
<evidence type="ECO:0000256" key="5">
    <source>
        <dbReference type="HAMAP-Rule" id="MF_01629"/>
    </source>
</evidence>
<dbReference type="Proteomes" id="UP000297475">
    <property type="component" value="Unassembled WGS sequence"/>
</dbReference>
<evidence type="ECO:0000313" key="11">
    <source>
        <dbReference type="EMBL" id="TGG92968.1"/>
    </source>
</evidence>
<dbReference type="Pfam" id="PF01243">
    <property type="entry name" value="PNPOx_N"/>
    <property type="match status" value="1"/>
</dbReference>
<evidence type="ECO:0000256" key="2">
    <source>
        <dbReference type="ARBA" id="ARBA00022630"/>
    </source>
</evidence>
<evidence type="ECO:0000256" key="6">
    <source>
        <dbReference type="PIRSR" id="PIRSR000190-1"/>
    </source>
</evidence>
<dbReference type="InterPro" id="IPR012349">
    <property type="entry name" value="Split_barrel_FMN-bd"/>
</dbReference>
<name>A0A4Z0WF95_9GAMM</name>
<dbReference type="InterPro" id="IPR011576">
    <property type="entry name" value="Pyridox_Oxase_N"/>
</dbReference>
<feature type="domain" description="Pyridoxine 5'-phosphate oxidase dimerisation C-terminal" evidence="10">
    <location>
        <begin position="173"/>
        <end position="214"/>
    </location>
</feature>
<dbReference type="PANTHER" id="PTHR10851:SF0">
    <property type="entry name" value="PYRIDOXINE-5'-PHOSPHATE OXIDASE"/>
    <property type="match status" value="1"/>
</dbReference>
<comment type="similarity">
    <text evidence="1 5">Belongs to the pyridoxamine 5'-phosphate oxidase family.</text>
</comment>
<dbReference type="GO" id="GO:0010181">
    <property type="term" value="F:FMN binding"/>
    <property type="evidence" value="ECO:0007669"/>
    <property type="project" value="UniProtKB-UniRule"/>
</dbReference>
<feature type="domain" description="Pyridoxamine 5'-phosphate oxidase N-terminal" evidence="9">
    <location>
        <begin position="39"/>
        <end position="159"/>
    </location>
</feature>
<comment type="caution">
    <text evidence="11">The sequence shown here is derived from an EMBL/GenBank/DDBJ whole genome shotgun (WGS) entry which is preliminary data.</text>
</comment>
<dbReference type="InterPro" id="IPR000659">
    <property type="entry name" value="Pyridox_Oxase"/>
</dbReference>
<feature type="binding site" evidence="5 6">
    <location>
        <begin position="192"/>
        <end position="194"/>
    </location>
    <ligand>
        <name>substrate</name>
    </ligand>
</feature>
<dbReference type="Gene3D" id="2.30.110.10">
    <property type="entry name" value="Electron Transport, Fmn-binding Protein, Chain A"/>
    <property type="match status" value="1"/>
</dbReference>
<evidence type="ECO:0000256" key="3">
    <source>
        <dbReference type="ARBA" id="ARBA00022643"/>
    </source>
</evidence>
<feature type="binding site" evidence="5 7">
    <location>
        <position position="83"/>
    </location>
    <ligand>
        <name>FMN</name>
        <dbReference type="ChEBI" id="CHEBI:58210"/>
    </ligand>
</feature>
<dbReference type="EC" id="1.4.3.5" evidence="5"/>
<protein>
    <recommendedName>
        <fullName evidence="5">Pyridoxine/pyridoxamine 5'-phosphate oxidase</fullName>
        <ecNumber evidence="5">1.4.3.5</ecNumber>
    </recommendedName>
    <alternativeName>
        <fullName evidence="5">PNP/PMP oxidase</fullName>
        <shortName evidence="5">PNPOx</shortName>
    </alternativeName>
    <alternativeName>
        <fullName evidence="5">Pyridoxal 5'-phosphate synthase</fullName>
    </alternativeName>
</protein>